<dbReference type="AlphaFoldDB" id="A0A060XUZ6"/>
<evidence type="ECO:0000259" key="3">
    <source>
        <dbReference type="PROSITE" id="PS50835"/>
    </source>
</evidence>
<gene>
    <name evidence="4" type="ORF">GSONMT00056927001</name>
</gene>
<dbReference type="EMBL" id="FR906154">
    <property type="protein sequence ID" value="CDQ83326.1"/>
    <property type="molecule type" value="Genomic_DNA"/>
</dbReference>
<proteinExistence type="predicted"/>
<evidence type="ECO:0000313" key="5">
    <source>
        <dbReference type="Proteomes" id="UP000193380"/>
    </source>
</evidence>
<dbReference type="SUPFAM" id="SSF48726">
    <property type="entry name" value="Immunoglobulin"/>
    <property type="match status" value="1"/>
</dbReference>
<protein>
    <recommendedName>
        <fullName evidence="3">Ig-like domain-containing protein</fullName>
    </recommendedName>
</protein>
<reference evidence="4" key="2">
    <citation type="submission" date="2014-03" db="EMBL/GenBank/DDBJ databases">
        <authorList>
            <person name="Genoscope - CEA"/>
        </authorList>
    </citation>
    <scope>NUCLEOTIDE SEQUENCE</scope>
</reference>
<sequence>MSVVQQPVSESVQPGNSVTLNCTIHTETGAGEHSVYWFRHGSGESRPGVIYRISPLGTFASLMLGFATVLWPLGEVLFGNGTKQDIEGSVSLTPCSAVSSTDAGDQNGDSLHYVALNLSNKKNRSGRQRGHMETVVNAGIRQ</sequence>
<keyword evidence="2" id="KW-0472">Membrane</keyword>
<dbReference type="InterPro" id="IPR007110">
    <property type="entry name" value="Ig-like_dom"/>
</dbReference>
<feature type="domain" description="Ig-like" evidence="3">
    <location>
        <begin position="1"/>
        <end position="44"/>
    </location>
</feature>
<feature type="transmembrane region" description="Helical" evidence="2">
    <location>
        <begin position="49"/>
        <end position="71"/>
    </location>
</feature>
<name>A0A060XUZ6_ONCMY</name>
<dbReference type="PaxDb" id="8022-A0A060XUZ6"/>
<dbReference type="Gene3D" id="2.60.40.10">
    <property type="entry name" value="Immunoglobulins"/>
    <property type="match status" value="1"/>
</dbReference>
<dbReference type="InterPro" id="IPR036179">
    <property type="entry name" value="Ig-like_dom_sf"/>
</dbReference>
<keyword evidence="2" id="KW-1133">Transmembrane helix</keyword>
<organism evidence="4 5">
    <name type="scientific">Oncorhynchus mykiss</name>
    <name type="common">Rainbow trout</name>
    <name type="synonym">Salmo gairdneri</name>
    <dbReference type="NCBI Taxonomy" id="8022"/>
    <lineage>
        <taxon>Eukaryota</taxon>
        <taxon>Metazoa</taxon>
        <taxon>Chordata</taxon>
        <taxon>Craniata</taxon>
        <taxon>Vertebrata</taxon>
        <taxon>Euteleostomi</taxon>
        <taxon>Actinopterygii</taxon>
        <taxon>Neopterygii</taxon>
        <taxon>Teleostei</taxon>
        <taxon>Protacanthopterygii</taxon>
        <taxon>Salmoniformes</taxon>
        <taxon>Salmonidae</taxon>
        <taxon>Salmoninae</taxon>
        <taxon>Oncorhynchus</taxon>
    </lineage>
</organism>
<evidence type="ECO:0000256" key="1">
    <source>
        <dbReference type="SAM" id="MobiDB-lite"/>
    </source>
</evidence>
<dbReference type="PROSITE" id="PS50835">
    <property type="entry name" value="IG_LIKE"/>
    <property type="match status" value="1"/>
</dbReference>
<dbReference type="Proteomes" id="UP000193380">
    <property type="component" value="Unassembled WGS sequence"/>
</dbReference>
<evidence type="ECO:0000256" key="2">
    <source>
        <dbReference type="SAM" id="Phobius"/>
    </source>
</evidence>
<feature type="region of interest" description="Disordered" evidence="1">
    <location>
        <begin position="122"/>
        <end position="142"/>
    </location>
</feature>
<keyword evidence="2" id="KW-0812">Transmembrane</keyword>
<reference evidence="4" key="1">
    <citation type="journal article" date="2014" name="Nat. Commun.">
        <title>The rainbow trout genome provides novel insights into evolution after whole-genome duplication in vertebrates.</title>
        <authorList>
            <person name="Berthelot C."/>
            <person name="Brunet F."/>
            <person name="Chalopin D."/>
            <person name="Juanchich A."/>
            <person name="Bernard M."/>
            <person name="Noel B."/>
            <person name="Bento P."/>
            <person name="Da Silva C."/>
            <person name="Labadie K."/>
            <person name="Alberti A."/>
            <person name="Aury J.M."/>
            <person name="Louis A."/>
            <person name="Dehais P."/>
            <person name="Bardou P."/>
            <person name="Montfort J."/>
            <person name="Klopp C."/>
            <person name="Cabau C."/>
            <person name="Gaspin C."/>
            <person name="Thorgaard G.H."/>
            <person name="Boussaha M."/>
            <person name="Quillet E."/>
            <person name="Guyomard R."/>
            <person name="Galiana D."/>
            <person name="Bobe J."/>
            <person name="Volff J.N."/>
            <person name="Genet C."/>
            <person name="Wincker P."/>
            <person name="Jaillon O."/>
            <person name="Roest Crollius H."/>
            <person name="Guiguen Y."/>
        </authorList>
    </citation>
    <scope>NUCLEOTIDE SEQUENCE [LARGE SCALE GENOMIC DNA]</scope>
</reference>
<dbReference type="InterPro" id="IPR013783">
    <property type="entry name" value="Ig-like_fold"/>
</dbReference>
<evidence type="ECO:0000313" key="4">
    <source>
        <dbReference type="EMBL" id="CDQ83326.1"/>
    </source>
</evidence>
<accession>A0A060XUZ6</accession>